<feature type="transmembrane region" description="Helical" evidence="1">
    <location>
        <begin position="203"/>
        <end position="223"/>
    </location>
</feature>
<feature type="transmembrane region" description="Helical" evidence="1">
    <location>
        <begin position="179"/>
        <end position="197"/>
    </location>
</feature>
<dbReference type="AlphaFoldDB" id="A0A853CNR7"/>
<feature type="domain" description="Acyltransferase 3" evidence="2">
    <location>
        <begin position="28"/>
        <end position="339"/>
    </location>
</feature>
<feature type="transmembrane region" description="Helical" evidence="1">
    <location>
        <begin position="108"/>
        <end position="127"/>
    </location>
</feature>
<name>A0A853CNR7_9MICO</name>
<comment type="caution">
    <text evidence="3">The sequence shown here is derived from an EMBL/GenBank/DDBJ whole genome shotgun (WGS) entry which is preliminary data.</text>
</comment>
<evidence type="ECO:0000313" key="4">
    <source>
        <dbReference type="Proteomes" id="UP000578352"/>
    </source>
</evidence>
<dbReference type="PANTHER" id="PTHR23028">
    <property type="entry name" value="ACETYLTRANSFERASE"/>
    <property type="match status" value="1"/>
</dbReference>
<dbReference type="GO" id="GO:0009103">
    <property type="term" value="P:lipopolysaccharide biosynthetic process"/>
    <property type="evidence" value="ECO:0007669"/>
    <property type="project" value="TreeGrafter"/>
</dbReference>
<dbReference type="PANTHER" id="PTHR23028:SF53">
    <property type="entry name" value="ACYL_TRANSF_3 DOMAIN-CONTAINING PROTEIN"/>
    <property type="match status" value="1"/>
</dbReference>
<proteinExistence type="predicted"/>
<feature type="transmembrane region" description="Helical" evidence="1">
    <location>
        <begin position="153"/>
        <end position="174"/>
    </location>
</feature>
<evidence type="ECO:0000313" key="3">
    <source>
        <dbReference type="EMBL" id="NYJ21949.1"/>
    </source>
</evidence>
<feature type="transmembrane region" description="Helical" evidence="1">
    <location>
        <begin position="263"/>
        <end position="287"/>
    </location>
</feature>
<keyword evidence="1" id="KW-0472">Membrane</keyword>
<dbReference type="InterPro" id="IPR050879">
    <property type="entry name" value="Acyltransferase_3"/>
</dbReference>
<feature type="transmembrane region" description="Helical" evidence="1">
    <location>
        <begin position="230"/>
        <end position="251"/>
    </location>
</feature>
<dbReference type="RefSeq" id="WP_179604067.1">
    <property type="nucleotide sequence ID" value="NZ_BAABEH010000001.1"/>
</dbReference>
<feature type="transmembrane region" description="Helical" evidence="1">
    <location>
        <begin position="26"/>
        <end position="46"/>
    </location>
</feature>
<feature type="transmembrane region" description="Helical" evidence="1">
    <location>
        <begin position="326"/>
        <end position="345"/>
    </location>
</feature>
<keyword evidence="1" id="KW-1133">Transmembrane helix</keyword>
<dbReference type="InterPro" id="IPR002656">
    <property type="entry name" value="Acyl_transf_3_dom"/>
</dbReference>
<reference evidence="3 4" key="1">
    <citation type="submission" date="2020-07" db="EMBL/GenBank/DDBJ databases">
        <title>Sequencing the genomes of 1000 actinobacteria strains.</title>
        <authorList>
            <person name="Klenk H.-P."/>
        </authorList>
    </citation>
    <scope>NUCLEOTIDE SEQUENCE [LARGE SCALE GENOMIC DNA]</scope>
    <source>
        <strain evidence="3 4">DSM 15165</strain>
    </source>
</reference>
<accession>A0A853CNR7</accession>
<dbReference type="Pfam" id="PF01757">
    <property type="entry name" value="Acyl_transf_3"/>
    <property type="match status" value="1"/>
</dbReference>
<evidence type="ECO:0000256" key="1">
    <source>
        <dbReference type="SAM" id="Phobius"/>
    </source>
</evidence>
<evidence type="ECO:0000259" key="2">
    <source>
        <dbReference type="Pfam" id="PF01757"/>
    </source>
</evidence>
<keyword evidence="1" id="KW-0812">Transmembrane</keyword>
<feature type="transmembrane region" description="Helical" evidence="1">
    <location>
        <begin position="294"/>
        <end position="314"/>
    </location>
</feature>
<dbReference type="GO" id="GO:0016747">
    <property type="term" value="F:acyltransferase activity, transferring groups other than amino-acyl groups"/>
    <property type="evidence" value="ECO:0007669"/>
    <property type="project" value="InterPro"/>
</dbReference>
<sequence length="375" mass="40396">MPIPTDDVASTLTRRGARRATPHPRLAILDLLRLAAALSVVAYHWLFWGIEHGAIHSFGATPVSWLAAYGFLGVQLFFLISGFVIFLSASGREASAFAAGRATRLYPAYWAGVALTSATLLVTGQTAPLELLPKFLANLTMAPAVFRQPQLDGVYWTLTLELQFYALVFLFLLFRRRRWLDTFFPLWAIGMLGTTLFVPRVAALPLCGDLFTLFAGGAIIAMISRSGWTALRAAGLLASVVGGVVATIRHADESGDGAATDPVALGVVVVLLFVLVLVLTRPAVAALPVPGSRFLGALTYPLYLSHAVFGYALLNRWVDPGAIWPGIAAALLVVLGVAAAVHFLVERAGAPLWRSLFRFVFSPVARLEARSRRTS</sequence>
<gene>
    <name evidence="3" type="ORF">HNR13_000236</name>
</gene>
<feature type="transmembrane region" description="Helical" evidence="1">
    <location>
        <begin position="66"/>
        <end position="87"/>
    </location>
</feature>
<organism evidence="3 4">
    <name type="scientific">Leifsonia shinshuensis</name>
    <dbReference type="NCBI Taxonomy" id="150026"/>
    <lineage>
        <taxon>Bacteria</taxon>
        <taxon>Bacillati</taxon>
        <taxon>Actinomycetota</taxon>
        <taxon>Actinomycetes</taxon>
        <taxon>Micrococcales</taxon>
        <taxon>Microbacteriaceae</taxon>
        <taxon>Leifsonia</taxon>
    </lineage>
</organism>
<dbReference type="GO" id="GO:0016020">
    <property type="term" value="C:membrane"/>
    <property type="evidence" value="ECO:0007669"/>
    <property type="project" value="TreeGrafter"/>
</dbReference>
<protein>
    <submittedName>
        <fullName evidence="3">Peptidoglycan/LPS O-acetylase OafA/YrhL</fullName>
    </submittedName>
</protein>
<dbReference type="EMBL" id="JACCFL010000001">
    <property type="protein sequence ID" value="NYJ21949.1"/>
    <property type="molecule type" value="Genomic_DNA"/>
</dbReference>
<dbReference type="Proteomes" id="UP000578352">
    <property type="component" value="Unassembled WGS sequence"/>
</dbReference>